<name>A0A1B0BN03_9MUSC</name>
<dbReference type="VEuPathDB" id="VectorBase:GPPI035205"/>
<dbReference type="EMBL" id="JXJN01017138">
    <property type="status" value="NOT_ANNOTATED_CDS"/>
    <property type="molecule type" value="Genomic_DNA"/>
</dbReference>
<dbReference type="EnsemblMetazoa" id="GPPI035205-RA">
    <property type="protein sequence ID" value="GPPI035205-PA"/>
    <property type="gene ID" value="GPPI035205"/>
</dbReference>
<proteinExistence type="predicted"/>
<accession>A0A1B0BN03</accession>
<organism evidence="1 2">
    <name type="scientific">Glossina palpalis gambiensis</name>
    <dbReference type="NCBI Taxonomy" id="67801"/>
    <lineage>
        <taxon>Eukaryota</taxon>
        <taxon>Metazoa</taxon>
        <taxon>Ecdysozoa</taxon>
        <taxon>Arthropoda</taxon>
        <taxon>Hexapoda</taxon>
        <taxon>Insecta</taxon>
        <taxon>Pterygota</taxon>
        <taxon>Neoptera</taxon>
        <taxon>Endopterygota</taxon>
        <taxon>Diptera</taxon>
        <taxon>Brachycera</taxon>
        <taxon>Muscomorpha</taxon>
        <taxon>Hippoboscoidea</taxon>
        <taxon>Glossinidae</taxon>
        <taxon>Glossina</taxon>
    </lineage>
</organism>
<dbReference type="EMBL" id="JXJN01017139">
    <property type="status" value="NOT_ANNOTATED_CDS"/>
    <property type="molecule type" value="Genomic_DNA"/>
</dbReference>
<protein>
    <submittedName>
        <fullName evidence="1">Uncharacterized protein</fullName>
    </submittedName>
</protein>
<dbReference type="Proteomes" id="UP000092460">
    <property type="component" value="Unassembled WGS sequence"/>
</dbReference>
<dbReference type="AlphaFoldDB" id="A0A1B0BN03"/>
<evidence type="ECO:0000313" key="1">
    <source>
        <dbReference type="EnsemblMetazoa" id="GPPI035205-PA"/>
    </source>
</evidence>
<sequence length="114" mass="13161">MSTPISTQAKRPVNTENFLILNQMFSLSLRLRRCLWSLRVASLLLMMQNQNFMRDSESKSDGKQFLYITDTHIIVNETNEIQSPLPTTTTDRKTRIKLEVIMARTVSKAGLRTE</sequence>
<evidence type="ECO:0000313" key="2">
    <source>
        <dbReference type="Proteomes" id="UP000092460"/>
    </source>
</evidence>
<reference evidence="2" key="1">
    <citation type="submission" date="2015-01" db="EMBL/GenBank/DDBJ databases">
        <authorList>
            <person name="Aksoy S."/>
            <person name="Warren W."/>
            <person name="Wilson R.K."/>
        </authorList>
    </citation>
    <scope>NUCLEOTIDE SEQUENCE [LARGE SCALE GENOMIC DNA]</scope>
    <source>
        <strain evidence="2">IAEA</strain>
    </source>
</reference>
<keyword evidence="2" id="KW-1185">Reference proteome</keyword>
<reference evidence="1" key="2">
    <citation type="submission" date="2020-05" db="UniProtKB">
        <authorList>
            <consortium name="EnsemblMetazoa"/>
        </authorList>
    </citation>
    <scope>IDENTIFICATION</scope>
    <source>
        <strain evidence="1">IAEA</strain>
    </source>
</reference>